<evidence type="ECO:0000256" key="2">
    <source>
        <dbReference type="ARBA" id="ARBA00012438"/>
    </source>
</evidence>
<dbReference type="InterPro" id="IPR036890">
    <property type="entry name" value="HATPase_C_sf"/>
</dbReference>
<dbReference type="EMBL" id="QKYU01000013">
    <property type="protein sequence ID" value="PZW44914.1"/>
    <property type="molecule type" value="Genomic_DNA"/>
</dbReference>
<keyword evidence="4" id="KW-0597">Phosphoprotein</keyword>
<evidence type="ECO:0000256" key="1">
    <source>
        <dbReference type="ARBA" id="ARBA00000085"/>
    </source>
</evidence>
<keyword evidence="5" id="KW-0716">Sensory transduction</keyword>
<keyword evidence="12" id="KW-0067">ATP-binding</keyword>
<keyword evidence="11" id="KW-0418">Kinase</keyword>
<proteinExistence type="predicted"/>
<feature type="domain" description="PAS" evidence="17">
    <location>
        <begin position="374"/>
        <end position="425"/>
    </location>
</feature>
<keyword evidence="20" id="KW-1185">Reference proteome</keyword>
<evidence type="ECO:0000313" key="20">
    <source>
        <dbReference type="Proteomes" id="UP000249688"/>
    </source>
</evidence>
<evidence type="ECO:0000256" key="10">
    <source>
        <dbReference type="ARBA" id="ARBA00022741"/>
    </source>
</evidence>
<dbReference type="Gene3D" id="3.30.565.10">
    <property type="entry name" value="Histidine kinase-like ATPase, C-terminal domain"/>
    <property type="match status" value="1"/>
</dbReference>
<reference evidence="19 20" key="1">
    <citation type="submission" date="2018-06" db="EMBL/GenBank/DDBJ databases">
        <title>Genomic Encyclopedia of Archaeal and Bacterial Type Strains, Phase II (KMG-II): from individual species to whole genera.</title>
        <authorList>
            <person name="Goeker M."/>
        </authorList>
    </citation>
    <scope>NUCLEOTIDE SEQUENCE [LARGE SCALE GENOMIC DNA]</scope>
    <source>
        <strain evidence="19 20">DSM 24525</strain>
    </source>
</reference>
<dbReference type="InterPro" id="IPR013656">
    <property type="entry name" value="PAS_4"/>
</dbReference>
<evidence type="ECO:0000259" key="18">
    <source>
        <dbReference type="PROSITE" id="PS50113"/>
    </source>
</evidence>
<dbReference type="GO" id="GO:0004673">
    <property type="term" value="F:protein histidine kinase activity"/>
    <property type="evidence" value="ECO:0007669"/>
    <property type="project" value="UniProtKB-EC"/>
</dbReference>
<name>A0A2W7IDV0_9PROT</name>
<accession>A0A2W7IDV0</accession>
<evidence type="ECO:0000256" key="6">
    <source>
        <dbReference type="ARBA" id="ARBA00022630"/>
    </source>
</evidence>
<evidence type="ECO:0000256" key="5">
    <source>
        <dbReference type="ARBA" id="ARBA00022606"/>
    </source>
</evidence>
<keyword evidence="15" id="KW-0675">Receptor</keyword>
<dbReference type="PANTHER" id="PTHR41523">
    <property type="entry name" value="TWO-COMPONENT SYSTEM SENSOR PROTEIN"/>
    <property type="match status" value="1"/>
</dbReference>
<comment type="catalytic activity">
    <reaction evidence="1">
        <text>ATP + protein L-histidine = ADP + protein N-phospho-L-histidine.</text>
        <dbReference type="EC" id="2.7.13.3"/>
    </reaction>
</comment>
<dbReference type="InterPro" id="IPR001610">
    <property type="entry name" value="PAC"/>
</dbReference>
<evidence type="ECO:0000256" key="13">
    <source>
        <dbReference type="ARBA" id="ARBA00022991"/>
    </source>
</evidence>
<dbReference type="SUPFAM" id="SSF55785">
    <property type="entry name" value="PYP-like sensor domain (PAS domain)"/>
    <property type="match status" value="4"/>
</dbReference>
<feature type="coiled-coil region" evidence="16">
    <location>
        <begin position="350"/>
        <end position="384"/>
    </location>
</feature>
<dbReference type="PANTHER" id="PTHR41523:SF7">
    <property type="entry name" value="HISTIDINE KINASE"/>
    <property type="match status" value="1"/>
</dbReference>
<protein>
    <recommendedName>
        <fullName evidence="2">histidine kinase</fullName>
        <ecNumber evidence="2">2.7.13.3</ecNumber>
    </recommendedName>
</protein>
<evidence type="ECO:0000256" key="16">
    <source>
        <dbReference type="SAM" id="Coils"/>
    </source>
</evidence>
<keyword evidence="14" id="KW-0843">Virulence</keyword>
<dbReference type="Pfam" id="PF08447">
    <property type="entry name" value="PAS_3"/>
    <property type="match status" value="2"/>
</dbReference>
<keyword evidence="6" id="KW-0285">Flavoprotein</keyword>
<keyword evidence="9" id="KW-0677">Repeat</keyword>
<evidence type="ECO:0000256" key="14">
    <source>
        <dbReference type="ARBA" id="ARBA00023026"/>
    </source>
</evidence>
<dbReference type="CDD" id="cd00130">
    <property type="entry name" value="PAS"/>
    <property type="match status" value="4"/>
</dbReference>
<dbReference type="InterPro" id="IPR035965">
    <property type="entry name" value="PAS-like_dom_sf"/>
</dbReference>
<dbReference type="NCBIfam" id="TIGR00229">
    <property type="entry name" value="sensory_box"/>
    <property type="match status" value="3"/>
</dbReference>
<organism evidence="19 20">
    <name type="scientific">Humitalea rosea</name>
    <dbReference type="NCBI Taxonomy" id="990373"/>
    <lineage>
        <taxon>Bacteria</taxon>
        <taxon>Pseudomonadati</taxon>
        <taxon>Pseudomonadota</taxon>
        <taxon>Alphaproteobacteria</taxon>
        <taxon>Acetobacterales</taxon>
        <taxon>Roseomonadaceae</taxon>
        <taxon>Humitalea</taxon>
    </lineage>
</organism>
<dbReference type="InterPro" id="IPR011102">
    <property type="entry name" value="Sig_transdc_His_kinase_HWE"/>
</dbReference>
<dbReference type="Pfam" id="PF07536">
    <property type="entry name" value="HWE_HK"/>
    <property type="match status" value="2"/>
</dbReference>
<dbReference type="CDD" id="cd18774">
    <property type="entry name" value="PDC2_HK_sensor"/>
    <property type="match status" value="1"/>
</dbReference>
<dbReference type="GO" id="GO:0009881">
    <property type="term" value="F:photoreceptor activity"/>
    <property type="evidence" value="ECO:0007669"/>
    <property type="project" value="UniProtKB-KW"/>
</dbReference>
<dbReference type="SMART" id="SM00911">
    <property type="entry name" value="HWE_HK"/>
    <property type="match status" value="1"/>
</dbReference>
<dbReference type="GO" id="GO:0005524">
    <property type="term" value="F:ATP binding"/>
    <property type="evidence" value="ECO:0007669"/>
    <property type="project" value="UniProtKB-KW"/>
</dbReference>
<keyword evidence="7" id="KW-0288">FMN</keyword>
<feature type="domain" description="PAC" evidence="18">
    <location>
        <begin position="845"/>
        <end position="897"/>
    </location>
</feature>
<keyword evidence="13" id="KW-0157">Chromophore</keyword>
<feature type="domain" description="PAS" evidence="17">
    <location>
        <begin position="624"/>
        <end position="693"/>
    </location>
</feature>
<evidence type="ECO:0000256" key="7">
    <source>
        <dbReference type="ARBA" id="ARBA00022643"/>
    </source>
</evidence>
<sequence>MSGIISPKGAIDARRAPGRAPAGTWPLARVIALLTALATIPPTVVATISAWNAAEREVSSNLDVASEAARRGARNIQRALGEQRAAMLALAATEGPHTENLAWLVAAWPQATGLCVLLADAAGGVVAANDSVNGAVPLPPPARAALIAAAISGTSQVSSAFTVAGSTEVETLVAVSAGPGTRMALAIRARVGAFWLPLLDTLQLPAGWTASLVDRGGVILGHIPIGAGQAAARLRRPMGDWLRSSARGTQGVIRNTAELEQVYTAWHDLDDAPWTVIVTIPAHLVEDARYTALMPVLLGGGLAFIMTGLLGWGAGLRLGSAVRRIEGAAAGLGSGPGSGVPTSSTRITEVAAAEAAIAAAAGRLQSQEAEARTLASRLVVLQESTADAILGLDRAFHVTWMNGRARRMLGELAEDMLGKGLFDMLPACTGGPFEAAYVRAMNDRAPQRVTAWHASLNRWISADAYPGEDGGLTLFLRDAGSHRTAEDALRESEARLRAVLDHVPVGVLLAEAPSGRVVFGNRRLEEVMGHPVRQLSDLGADAGWDAFNADGRRLQPSETPLGQALAHGAAASRELLYRRGDGTTTWLRASAAPIRDADGQMTGAVMAVTDVAVERRAGEALRESELRFRTLAEAVPQIVWSARPDGGVDYVNPRFTEFTGRPAHEASLPGSPVLHPDDAPAVRTAWVSALAAGRAFAAEYRMRGADGSWRWFAARALPARGPEGAVRRWIGAATDVTDLIAAREALQIQVLAEANARAEAVASANALAISEERFRRFGSASPDVLWITDAAGTRVDYVSPAFERIWGAGCAALMGDASLWTRLVHPDDRDRVAATRAGPSRADSIELEYRVVRPDGQERWIRDRAFPIADAVGGFYARGGIARDVTEAKAAEARQRLLIGELNHRVKNTLATVHSLSLQTARGPLAAAGLRTLPQEADAAAGGAIVRFVLDLQARIMALSRAHDLLTATTWQGATLRETVRSALTPWLPRVPDEVARVEFGGESAWLAPKQALGLALALHELATNAAKHGGLSVPEGRVEVRWHRIAEGRLQLDWIERGGPPVAQPTRQGFGTRLLQRGLAGELGVGASVALDYAPAGFAATIIFAPTAHGPGAGIPIEVET</sequence>
<dbReference type="FunFam" id="3.30.450.20:FF:000099">
    <property type="entry name" value="Sensory box sensor histidine kinase"/>
    <property type="match status" value="1"/>
</dbReference>
<dbReference type="RefSeq" id="WP_146422845.1">
    <property type="nucleotide sequence ID" value="NZ_QKYU01000013.1"/>
</dbReference>
<feature type="domain" description="PAC" evidence="18">
    <location>
        <begin position="696"/>
        <end position="748"/>
    </location>
</feature>
<comment type="caution">
    <text evidence="19">The sequence shown here is derived from an EMBL/GenBank/DDBJ whole genome shotgun (WGS) entry which is preliminary data.</text>
</comment>
<dbReference type="OrthoDB" id="341208at2"/>
<keyword evidence="16" id="KW-0175">Coiled coil</keyword>
<evidence type="ECO:0000256" key="3">
    <source>
        <dbReference type="ARBA" id="ARBA00022543"/>
    </source>
</evidence>
<dbReference type="InterPro" id="IPR000700">
    <property type="entry name" value="PAS-assoc_C"/>
</dbReference>
<evidence type="ECO:0000256" key="12">
    <source>
        <dbReference type="ARBA" id="ARBA00022840"/>
    </source>
</evidence>
<dbReference type="Proteomes" id="UP000249688">
    <property type="component" value="Unassembled WGS sequence"/>
</dbReference>
<dbReference type="AlphaFoldDB" id="A0A2W7IDV0"/>
<evidence type="ECO:0000259" key="17">
    <source>
        <dbReference type="PROSITE" id="PS50112"/>
    </source>
</evidence>
<evidence type="ECO:0000256" key="8">
    <source>
        <dbReference type="ARBA" id="ARBA00022679"/>
    </source>
</evidence>
<dbReference type="PROSITE" id="PS50112">
    <property type="entry name" value="PAS"/>
    <property type="match status" value="3"/>
</dbReference>
<dbReference type="InterPro" id="IPR000014">
    <property type="entry name" value="PAS"/>
</dbReference>
<gene>
    <name evidence="19" type="ORF">C8P66_11381</name>
</gene>
<dbReference type="PROSITE" id="PS50113">
    <property type="entry name" value="PAC"/>
    <property type="match status" value="3"/>
</dbReference>
<keyword evidence="3" id="KW-0600">Photoreceptor protein</keyword>
<keyword evidence="8" id="KW-0808">Transferase</keyword>
<dbReference type="InterPro" id="IPR013655">
    <property type="entry name" value="PAS_fold_3"/>
</dbReference>
<evidence type="ECO:0000256" key="15">
    <source>
        <dbReference type="ARBA" id="ARBA00023170"/>
    </source>
</evidence>
<dbReference type="EC" id="2.7.13.3" evidence="2"/>
<evidence type="ECO:0000256" key="4">
    <source>
        <dbReference type="ARBA" id="ARBA00022553"/>
    </source>
</evidence>
<dbReference type="SMART" id="SM00091">
    <property type="entry name" value="PAS"/>
    <property type="match status" value="4"/>
</dbReference>
<dbReference type="Gene3D" id="3.30.450.20">
    <property type="entry name" value="PAS domain"/>
    <property type="match status" value="4"/>
</dbReference>
<evidence type="ECO:0000256" key="9">
    <source>
        <dbReference type="ARBA" id="ARBA00022737"/>
    </source>
</evidence>
<evidence type="ECO:0000313" key="19">
    <source>
        <dbReference type="EMBL" id="PZW44914.1"/>
    </source>
</evidence>
<keyword evidence="10" id="KW-0547">Nucleotide-binding</keyword>
<dbReference type="SMART" id="SM00086">
    <property type="entry name" value="PAC"/>
    <property type="match status" value="3"/>
</dbReference>
<evidence type="ECO:0000256" key="11">
    <source>
        <dbReference type="ARBA" id="ARBA00022777"/>
    </source>
</evidence>
<dbReference type="Pfam" id="PF08448">
    <property type="entry name" value="PAS_4"/>
    <property type="match status" value="2"/>
</dbReference>
<feature type="domain" description="PAC" evidence="18">
    <location>
        <begin position="571"/>
        <end position="623"/>
    </location>
</feature>
<feature type="domain" description="PAS" evidence="17">
    <location>
        <begin position="770"/>
        <end position="832"/>
    </location>
</feature>